<feature type="compositionally biased region" description="Basic residues" evidence="6">
    <location>
        <begin position="299"/>
        <end position="309"/>
    </location>
</feature>
<evidence type="ECO:0000259" key="7">
    <source>
        <dbReference type="PROSITE" id="PS50217"/>
    </source>
</evidence>
<keyword evidence="5" id="KW-0539">Nucleus</keyword>
<evidence type="ECO:0000256" key="4">
    <source>
        <dbReference type="ARBA" id="ARBA00023163"/>
    </source>
</evidence>
<dbReference type="PANTHER" id="PTHR46164:SF3">
    <property type="entry name" value="ATF6, ISOFORM C"/>
    <property type="match status" value="1"/>
</dbReference>
<dbReference type="OrthoDB" id="21109at2759"/>
<dbReference type="GeneID" id="14917366"/>
<evidence type="ECO:0000256" key="6">
    <source>
        <dbReference type="SAM" id="MobiDB-lite"/>
    </source>
</evidence>
<dbReference type="InterPro" id="IPR004827">
    <property type="entry name" value="bZIP"/>
</dbReference>
<proteinExistence type="predicted"/>
<evidence type="ECO:0000256" key="3">
    <source>
        <dbReference type="ARBA" id="ARBA00023125"/>
    </source>
</evidence>
<dbReference type="STRING" id="1257118.L8GTV0"/>
<dbReference type="PROSITE" id="PS50217">
    <property type="entry name" value="BZIP"/>
    <property type="match status" value="1"/>
</dbReference>
<feature type="compositionally biased region" description="Low complexity" evidence="6">
    <location>
        <begin position="413"/>
        <end position="426"/>
    </location>
</feature>
<comment type="subcellular location">
    <subcellularLocation>
        <location evidence="1">Membrane</location>
        <topology evidence="1">Single-pass membrane protein</topology>
    </subcellularLocation>
</comment>
<dbReference type="AlphaFoldDB" id="L8GTV0"/>
<feature type="region of interest" description="Disordered" evidence="6">
    <location>
        <begin position="17"/>
        <end position="44"/>
    </location>
</feature>
<dbReference type="EMBL" id="KB007985">
    <property type="protein sequence ID" value="ELR16579.1"/>
    <property type="molecule type" value="Genomic_DNA"/>
</dbReference>
<feature type="region of interest" description="Disordered" evidence="6">
    <location>
        <begin position="297"/>
        <end position="331"/>
    </location>
</feature>
<reference evidence="8 9" key="1">
    <citation type="journal article" date="2013" name="Genome Biol.">
        <title>Genome of Acanthamoeba castellanii highlights extensive lateral gene transfer and early evolution of tyrosine kinase signaling.</title>
        <authorList>
            <person name="Clarke M."/>
            <person name="Lohan A.J."/>
            <person name="Liu B."/>
            <person name="Lagkouvardos I."/>
            <person name="Roy S."/>
            <person name="Zafar N."/>
            <person name="Bertelli C."/>
            <person name="Schilde C."/>
            <person name="Kianianmomeni A."/>
            <person name="Burglin T.R."/>
            <person name="Frech C."/>
            <person name="Turcotte B."/>
            <person name="Kopec K.O."/>
            <person name="Synnott J.M."/>
            <person name="Choo C."/>
            <person name="Paponov I."/>
            <person name="Finkler A."/>
            <person name="Soon Heng Tan C."/>
            <person name="Hutchins A.P."/>
            <person name="Weinmeier T."/>
            <person name="Rattei T."/>
            <person name="Chu J.S."/>
            <person name="Gimenez G."/>
            <person name="Irimia M."/>
            <person name="Rigden D.J."/>
            <person name="Fitzpatrick D.A."/>
            <person name="Lorenzo-Morales J."/>
            <person name="Bateman A."/>
            <person name="Chiu C.H."/>
            <person name="Tang P."/>
            <person name="Hegemann P."/>
            <person name="Fromm H."/>
            <person name="Raoult D."/>
            <person name="Greub G."/>
            <person name="Miranda-Saavedra D."/>
            <person name="Chen N."/>
            <person name="Nash P."/>
            <person name="Ginger M.L."/>
            <person name="Horn M."/>
            <person name="Schaap P."/>
            <person name="Caler L."/>
            <person name="Loftus B."/>
        </authorList>
    </citation>
    <scope>NUCLEOTIDE SEQUENCE [LARGE SCALE GENOMIC DNA]</scope>
    <source>
        <strain evidence="8 9">Neff</strain>
    </source>
</reference>
<keyword evidence="4" id="KW-0804">Transcription</keyword>
<evidence type="ECO:0000256" key="2">
    <source>
        <dbReference type="ARBA" id="ARBA00023015"/>
    </source>
</evidence>
<dbReference type="GO" id="GO:0000978">
    <property type="term" value="F:RNA polymerase II cis-regulatory region sequence-specific DNA binding"/>
    <property type="evidence" value="ECO:0007669"/>
    <property type="project" value="TreeGrafter"/>
</dbReference>
<dbReference type="RefSeq" id="XP_004338592.1">
    <property type="nucleotide sequence ID" value="XM_004338544.1"/>
</dbReference>
<feature type="region of interest" description="Disordered" evidence="6">
    <location>
        <begin position="61"/>
        <end position="85"/>
    </location>
</feature>
<evidence type="ECO:0000313" key="9">
    <source>
        <dbReference type="Proteomes" id="UP000011083"/>
    </source>
</evidence>
<dbReference type="GO" id="GO:0000981">
    <property type="term" value="F:DNA-binding transcription factor activity, RNA polymerase II-specific"/>
    <property type="evidence" value="ECO:0007669"/>
    <property type="project" value="TreeGrafter"/>
</dbReference>
<gene>
    <name evidence="8" type="ORF">ACA1_087620</name>
</gene>
<dbReference type="KEGG" id="acan:ACA1_087620"/>
<dbReference type="PANTHER" id="PTHR46164">
    <property type="entry name" value="ATF6, ISOFORM C"/>
    <property type="match status" value="1"/>
</dbReference>
<organism evidence="8 9">
    <name type="scientific">Acanthamoeba castellanii (strain ATCC 30010 / Neff)</name>
    <dbReference type="NCBI Taxonomy" id="1257118"/>
    <lineage>
        <taxon>Eukaryota</taxon>
        <taxon>Amoebozoa</taxon>
        <taxon>Discosea</taxon>
        <taxon>Longamoebia</taxon>
        <taxon>Centramoebida</taxon>
        <taxon>Acanthamoebidae</taxon>
        <taxon>Acanthamoeba</taxon>
    </lineage>
</organism>
<dbReference type="InterPro" id="IPR051882">
    <property type="entry name" value="ATF_bZIP_TF"/>
</dbReference>
<keyword evidence="3" id="KW-0238">DNA-binding</keyword>
<dbReference type="GO" id="GO:0005634">
    <property type="term" value="C:nucleus"/>
    <property type="evidence" value="ECO:0007669"/>
    <property type="project" value="TreeGrafter"/>
</dbReference>
<name>L8GTV0_ACACF</name>
<feature type="compositionally biased region" description="Low complexity" evidence="6">
    <location>
        <begin position="63"/>
        <end position="80"/>
    </location>
</feature>
<feature type="region of interest" description="Disordered" evidence="6">
    <location>
        <begin position="234"/>
        <end position="260"/>
    </location>
</feature>
<dbReference type="CDD" id="cd14686">
    <property type="entry name" value="bZIP"/>
    <property type="match status" value="1"/>
</dbReference>
<evidence type="ECO:0000256" key="1">
    <source>
        <dbReference type="ARBA" id="ARBA00004167"/>
    </source>
</evidence>
<dbReference type="GO" id="GO:0016020">
    <property type="term" value="C:membrane"/>
    <property type="evidence" value="ECO:0007669"/>
    <property type="project" value="UniProtKB-SubCell"/>
</dbReference>
<accession>L8GTV0</accession>
<keyword evidence="2" id="KW-0805">Transcription regulation</keyword>
<dbReference type="SUPFAM" id="SSF57959">
    <property type="entry name" value="Leucine zipper domain"/>
    <property type="match status" value="1"/>
</dbReference>
<protein>
    <submittedName>
        <fullName evidence="8">BZIP transcription factor domain containing protein</fullName>
    </submittedName>
</protein>
<feature type="domain" description="BZIP" evidence="7">
    <location>
        <begin position="221"/>
        <end position="284"/>
    </location>
</feature>
<dbReference type="GO" id="GO:0030968">
    <property type="term" value="P:endoplasmic reticulum unfolded protein response"/>
    <property type="evidence" value="ECO:0007669"/>
    <property type="project" value="TreeGrafter"/>
</dbReference>
<evidence type="ECO:0000256" key="5">
    <source>
        <dbReference type="ARBA" id="ARBA00023242"/>
    </source>
</evidence>
<dbReference type="Gene3D" id="1.20.5.170">
    <property type="match status" value="1"/>
</dbReference>
<feature type="region of interest" description="Disordered" evidence="6">
    <location>
        <begin position="408"/>
        <end position="433"/>
    </location>
</feature>
<dbReference type="SMART" id="SM00338">
    <property type="entry name" value="BRLZ"/>
    <property type="match status" value="1"/>
</dbReference>
<evidence type="ECO:0000313" key="8">
    <source>
        <dbReference type="EMBL" id="ELR16579.1"/>
    </source>
</evidence>
<keyword evidence="9" id="KW-1185">Reference proteome</keyword>
<sequence>MEATSTIISTTPPFYYPTISTSTTLPSSPESGSESSPQSSPQTSPYNDFLFSLPVLAIKDEAPSPSSSTSMNTSTSTLPSIEPFPPRSPIFAAHDDQMRSIIGNVGVAAPMDVVPISSKAVVSSPTSGSYRQHLGEPLVRPAGIINPASAAAAAADDDDCAAGKKRRRAATAGAVPSEIAAATSGVVLPRDTLLKLSSSEMEAYLQTLKSSRELTHAEEKQLKKQLRLIKNREYAQESRKKKKSAHQELEGELNSLRTQNSELRTHNSALQSEVVLLNSKLAAVTSENTRLRSALRQMQHFHHSQKKQKTNANNKRQRDDDGDYPGAAPSSPSSWFSLGLGSASVQSPRAVAGGVCLLGVAIFALSFLLQGPGMFVGSSTHGDMGWSPTARVILEQEETRTTHFRRSTWVASPPTSTITDTSTQQDAKPATQGKGVAKCGYDNMCYLYVDKAHHVKTLEISSGSLAQQQQEQQQRHDDDIPAAADHLRHNRTHHAIPIPVH</sequence>
<dbReference type="VEuPathDB" id="AmoebaDB:ACA1_087620"/>
<dbReference type="InterPro" id="IPR046347">
    <property type="entry name" value="bZIP_sf"/>
</dbReference>
<dbReference type="Pfam" id="PF00170">
    <property type="entry name" value="bZIP_1"/>
    <property type="match status" value="1"/>
</dbReference>
<dbReference type="Proteomes" id="UP000011083">
    <property type="component" value="Unassembled WGS sequence"/>
</dbReference>